<protein>
    <recommendedName>
        <fullName evidence="7">Major facilitator superfamily (MFS) profile domain-containing protein</fullName>
    </recommendedName>
</protein>
<organism evidence="8 9">
    <name type="scientific">Melipona bicolor</name>
    <dbReference type="NCBI Taxonomy" id="60889"/>
    <lineage>
        <taxon>Eukaryota</taxon>
        <taxon>Metazoa</taxon>
        <taxon>Ecdysozoa</taxon>
        <taxon>Arthropoda</taxon>
        <taxon>Hexapoda</taxon>
        <taxon>Insecta</taxon>
        <taxon>Pterygota</taxon>
        <taxon>Neoptera</taxon>
        <taxon>Endopterygota</taxon>
        <taxon>Hymenoptera</taxon>
        <taxon>Apocrita</taxon>
        <taxon>Aculeata</taxon>
        <taxon>Apoidea</taxon>
        <taxon>Anthophila</taxon>
        <taxon>Apidae</taxon>
        <taxon>Melipona</taxon>
    </lineage>
</organism>
<dbReference type="PROSITE" id="PS50850">
    <property type="entry name" value="MFS"/>
    <property type="match status" value="1"/>
</dbReference>
<feature type="transmembrane region" description="Helical" evidence="6">
    <location>
        <begin position="344"/>
        <end position="366"/>
    </location>
</feature>
<feature type="transmembrane region" description="Helical" evidence="6">
    <location>
        <begin position="311"/>
        <end position="332"/>
    </location>
</feature>
<sequence>MVARGCAVFVEDAGPIARQIKKNRDQMEAFKLMVTIDRITGLRFKKIENRREQLVAIAHRVRANTRSARFPFYREFIGRTLRRRLRLYPVSSQLFWQRLRGDEEDSMKLFCSQNDDSPTTKDGTGEKRGSGRKQEVDRFGYYQMIMFAIISLPLFLSAGFTLAYVFTAGEVKYRCAVPECENPLNTKFDVPWMTDSVPHVSEMSKCTRYVVRNHTGLCTNQTFSNATQKCESWIYEPSENTVLSEWDLTCDANRWKLTLVGTMNNVGQFVGLIFAGYISDKYGRRTILTLTTFLSGISGLIHSFSVNYWMFLAFEFIDATVAAGIYSAGFILGMEMAGVKGRVLASTIICCLFAVGEMLLGLIAMWLRSWRVILRMVYGPALLAILLPVMIPESVRWLLANGKHEKVESIYRKMARINGLQISEEALGAFKDMNMVKTEKTEQLATEKKSPAMQILNSSVMITRLLACSFCWLTNTFVYYGLSLNSVAFAGDKYVNFILVAIVEIPAYFLTWFLTDYVGRKATLSSSFLLSGAFCLAIQFVPTGSMSFLPLILYLGGKWCITMSFSTIYIYTAELFPTNLRHSLLGICSMTGRMGSILSPQTPLLAQIMPELPLILFGCLALAAGLLSLFFPETLGTKLPDTVWEAENIGKVQQELQDSPS</sequence>
<keyword evidence="2 6" id="KW-0812">Transmembrane</keyword>
<keyword evidence="9" id="KW-1185">Reference proteome</keyword>
<dbReference type="CDD" id="cd17317">
    <property type="entry name" value="MFS_SLC22"/>
    <property type="match status" value="1"/>
</dbReference>
<dbReference type="AlphaFoldDB" id="A0AA40KNP6"/>
<dbReference type="PROSITE" id="PS00216">
    <property type="entry name" value="SUGAR_TRANSPORT_1"/>
    <property type="match status" value="1"/>
</dbReference>
<feature type="domain" description="Major facilitator superfamily (MFS) profile" evidence="7">
    <location>
        <begin position="217"/>
        <end position="636"/>
    </location>
</feature>
<evidence type="ECO:0000256" key="4">
    <source>
        <dbReference type="ARBA" id="ARBA00023136"/>
    </source>
</evidence>
<dbReference type="Gene3D" id="1.20.1250.20">
    <property type="entry name" value="MFS general substrate transporter like domains"/>
    <property type="match status" value="1"/>
</dbReference>
<dbReference type="InterPro" id="IPR020846">
    <property type="entry name" value="MFS_dom"/>
</dbReference>
<evidence type="ECO:0000256" key="6">
    <source>
        <dbReference type="SAM" id="Phobius"/>
    </source>
</evidence>
<dbReference type="InterPro" id="IPR036259">
    <property type="entry name" value="MFS_trans_sf"/>
</dbReference>
<dbReference type="SUPFAM" id="SSF103473">
    <property type="entry name" value="MFS general substrate transporter"/>
    <property type="match status" value="1"/>
</dbReference>
<evidence type="ECO:0000256" key="3">
    <source>
        <dbReference type="ARBA" id="ARBA00022989"/>
    </source>
</evidence>
<dbReference type="EMBL" id="JAHYIQ010000013">
    <property type="protein sequence ID" value="KAK1126950.1"/>
    <property type="molecule type" value="Genomic_DNA"/>
</dbReference>
<name>A0AA40KNP6_9HYME</name>
<dbReference type="PANTHER" id="PTHR24064">
    <property type="entry name" value="SOLUTE CARRIER FAMILY 22 MEMBER"/>
    <property type="match status" value="1"/>
</dbReference>
<feature type="transmembrane region" description="Helical" evidence="6">
    <location>
        <begin position="494"/>
        <end position="515"/>
    </location>
</feature>
<evidence type="ECO:0000313" key="8">
    <source>
        <dbReference type="EMBL" id="KAK1126950.1"/>
    </source>
</evidence>
<evidence type="ECO:0000256" key="1">
    <source>
        <dbReference type="ARBA" id="ARBA00004141"/>
    </source>
</evidence>
<evidence type="ECO:0000313" key="9">
    <source>
        <dbReference type="Proteomes" id="UP001177670"/>
    </source>
</evidence>
<feature type="transmembrane region" description="Helical" evidence="6">
    <location>
        <begin position="612"/>
        <end position="631"/>
    </location>
</feature>
<dbReference type="Pfam" id="PF00083">
    <property type="entry name" value="Sugar_tr"/>
    <property type="match status" value="1"/>
</dbReference>
<feature type="region of interest" description="Disordered" evidence="5">
    <location>
        <begin position="110"/>
        <end position="131"/>
    </location>
</feature>
<gene>
    <name evidence="8" type="ORF">K0M31_004565</name>
</gene>
<comment type="subcellular location">
    <subcellularLocation>
        <location evidence="1">Membrane</location>
        <topology evidence="1">Multi-pass membrane protein</topology>
    </subcellularLocation>
</comment>
<feature type="compositionally biased region" description="Polar residues" evidence="5">
    <location>
        <begin position="111"/>
        <end position="122"/>
    </location>
</feature>
<evidence type="ECO:0000259" key="7">
    <source>
        <dbReference type="PROSITE" id="PS50850"/>
    </source>
</evidence>
<feature type="transmembrane region" description="Helical" evidence="6">
    <location>
        <begin position="372"/>
        <end position="391"/>
    </location>
</feature>
<feature type="transmembrane region" description="Helical" evidence="6">
    <location>
        <begin position="141"/>
        <end position="166"/>
    </location>
</feature>
<comment type="caution">
    <text evidence="8">The sequence shown here is derived from an EMBL/GenBank/DDBJ whole genome shotgun (WGS) entry which is preliminary data.</text>
</comment>
<dbReference type="InterPro" id="IPR005829">
    <property type="entry name" value="Sugar_transporter_CS"/>
</dbReference>
<dbReference type="InterPro" id="IPR005828">
    <property type="entry name" value="MFS_sugar_transport-like"/>
</dbReference>
<evidence type="ECO:0000256" key="5">
    <source>
        <dbReference type="SAM" id="MobiDB-lite"/>
    </source>
</evidence>
<proteinExistence type="predicted"/>
<keyword evidence="3 6" id="KW-1133">Transmembrane helix</keyword>
<keyword evidence="4 6" id="KW-0472">Membrane</keyword>
<dbReference type="GO" id="GO:0016020">
    <property type="term" value="C:membrane"/>
    <property type="evidence" value="ECO:0007669"/>
    <property type="project" value="UniProtKB-SubCell"/>
</dbReference>
<dbReference type="GO" id="GO:0022857">
    <property type="term" value="F:transmembrane transporter activity"/>
    <property type="evidence" value="ECO:0007669"/>
    <property type="project" value="InterPro"/>
</dbReference>
<reference evidence="8" key="1">
    <citation type="submission" date="2021-10" db="EMBL/GenBank/DDBJ databases">
        <title>Melipona bicolor Genome sequencing and assembly.</title>
        <authorList>
            <person name="Araujo N.S."/>
            <person name="Arias M.C."/>
        </authorList>
    </citation>
    <scope>NUCLEOTIDE SEQUENCE</scope>
    <source>
        <strain evidence="8">USP_2M_L1-L4_2017</strain>
        <tissue evidence="8">Whole body</tissue>
    </source>
</reference>
<feature type="transmembrane region" description="Helical" evidence="6">
    <location>
        <begin position="548"/>
        <end position="571"/>
    </location>
</feature>
<feature type="transmembrane region" description="Helical" evidence="6">
    <location>
        <begin position="462"/>
        <end position="482"/>
    </location>
</feature>
<feature type="transmembrane region" description="Helical" evidence="6">
    <location>
        <begin position="522"/>
        <end position="542"/>
    </location>
</feature>
<dbReference type="Proteomes" id="UP001177670">
    <property type="component" value="Unassembled WGS sequence"/>
</dbReference>
<evidence type="ECO:0000256" key="2">
    <source>
        <dbReference type="ARBA" id="ARBA00022692"/>
    </source>
</evidence>
<feature type="transmembrane region" description="Helical" evidence="6">
    <location>
        <begin position="287"/>
        <end position="305"/>
    </location>
</feature>
<accession>A0AA40KNP6</accession>